<dbReference type="Proteomes" id="UP001500305">
    <property type="component" value="Unassembled WGS sequence"/>
</dbReference>
<protein>
    <submittedName>
        <fullName evidence="1">Uncharacterized protein</fullName>
    </submittedName>
</protein>
<accession>A0ABN3EMV5</accession>
<name>A0ABN3EMV5_9ACTN</name>
<organism evidence="1 2">
    <name type="scientific">Kitasatospora cystarginea</name>
    <dbReference type="NCBI Taxonomy" id="58350"/>
    <lineage>
        <taxon>Bacteria</taxon>
        <taxon>Bacillati</taxon>
        <taxon>Actinomycetota</taxon>
        <taxon>Actinomycetes</taxon>
        <taxon>Kitasatosporales</taxon>
        <taxon>Streptomycetaceae</taxon>
        <taxon>Kitasatospora</taxon>
    </lineage>
</organism>
<proteinExistence type="predicted"/>
<reference evidence="1 2" key="1">
    <citation type="journal article" date="2019" name="Int. J. Syst. Evol. Microbiol.">
        <title>The Global Catalogue of Microorganisms (GCM) 10K type strain sequencing project: providing services to taxonomists for standard genome sequencing and annotation.</title>
        <authorList>
            <consortium name="The Broad Institute Genomics Platform"/>
            <consortium name="The Broad Institute Genome Sequencing Center for Infectious Disease"/>
            <person name="Wu L."/>
            <person name="Ma J."/>
        </authorList>
    </citation>
    <scope>NUCLEOTIDE SEQUENCE [LARGE SCALE GENOMIC DNA]</scope>
    <source>
        <strain evidence="1 2">JCM 7356</strain>
    </source>
</reference>
<gene>
    <name evidence="1" type="ORF">GCM10010430_55880</name>
</gene>
<evidence type="ECO:0000313" key="2">
    <source>
        <dbReference type="Proteomes" id="UP001500305"/>
    </source>
</evidence>
<keyword evidence="2" id="KW-1185">Reference proteome</keyword>
<dbReference type="EMBL" id="BAAATR010000030">
    <property type="protein sequence ID" value="GAA2264090.1"/>
    <property type="molecule type" value="Genomic_DNA"/>
</dbReference>
<dbReference type="RefSeq" id="WP_344639275.1">
    <property type="nucleotide sequence ID" value="NZ_BAAATR010000030.1"/>
</dbReference>
<evidence type="ECO:0000313" key="1">
    <source>
        <dbReference type="EMBL" id="GAA2264090.1"/>
    </source>
</evidence>
<sequence>MTRPPELTTVEADLLGYLRAHAELYEHSAPGAVSWAYRSAYHLLLQHGRFFEPADLPTGIAPMTEKLCYGNASTTARRHPGLVYVEGFAAAGLGGASVVPLAHAWCAAADGTVVDPTWQDGWGQAYFGVPVVDPGRWPDPAAGGSVLDSFDLLRAGMPFQAFGDIGRRCP</sequence>
<comment type="caution">
    <text evidence="1">The sequence shown here is derived from an EMBL/GenBank/DDBJ whole genome shotgun (WGS) entry which is preliminary data.</text>
</comment>